<dbReference type="InterPro" id="IPR047198">
    <property type="entry name" value="DDP-like_NUDIX"/>
</dbReference>
<feature type="domain" description="Nudix hydrolase" evidence="5">
    <location>
        <begin position="18"/>
        <end position="149"/>
    </location>
</feature>
<reference evidence="6 7" key="1">
    <citation type="submission" date="2018-09" db="EMBL/GenBank/DDBJ databases">
        <title>Marinorhizobium profundi gen. nov., sp. nov., isolated from a deep-sea sediment sample from the New Britain Trench and proposal of Marinorhizobiaceae fam. nov. in the order Rhizobiales of the class Alphaproteobacteria.</title>
        <authorList>
            <person name="Cao J."/>
        </authorList>
    </citation>
    <scope>NUCLEOTIDE SEQUENCE [LARGE SCALE GENOMIC DNA]</scope>
    <source>
        <strain evidence="6 7">WS11</strain>
    </source>
</reference>
<evidence type="ECO:0000256" key="4">
    <source>
        <dbReference type="ARBA" id="ARBA00022842"/>
    </source>
</evidence>
<dbReference type="InterPro" id="IPR015797">
    <property type="entry name" value="NUDIX_hydrolase-like_dom_sf"/>
</dbReference>
<dbReference type="PROSITE" id="PS51462">
    <property type="entry name" value="NUDIX"/>
    <property type="match status" value="1"/>
</dbReference>
<dbReference type="InterPro" id="IPR000086">
    <property type="entry name" value="NUDIX_hydrolase_dom"/>
</dbReference>
<evidence type="ECO:0000256" key="2">
    <source>
        <dbReference type="ARBA" id="ARBA00022723"/>
    </source>
</evidence>
<dbReference type="Pfam" id="PF00293">
    <property type="entry name" value="NUDIX"/>
    <property type="match status" value="1"/>
</dbReference>
<evidence type="ECO:0000256" key="1">
    <source>
        <dbReference type="ARBA" id="ARBA00001946"/>
    </source>
</evidence>
<dbReference type="CDD" id="cd04666">
    <property type="entry name" value="NUDIX_DIPP2_like_Nudt4"/>
    <property type="match status" value="1"/>
</dbReference>
<keyword evidence="7" id="KW-1185">Reference proteome</keyword>
<dbReference type="RefSeq" id="WP_126010275.1">
    <property type="nucleotide sequence ID" value="NZ_CP032509.1"/>
</dbReference>
<dbReference type="SUPFAM" id="SSF55811">
    <property type="entry name" value="Nudix"/>
    <property type="match status" value="1"/>
</dbReference>
<dbReference type="OrthoDB" id="7066910at2"/>
<dbReference type="GO" id="GO:0016462">
    <property type="term" value="F:pyrophosphatase activity"/>
    <property type="evidence" value="ECO:0007669"/>
    <property type="project" value="InterPro"/>
</dbReference>
<protein>
    <submittedName>
        <fullName evidence="6">NUDIX domain-containing protein</fullName>
    </submittedName>
</protein>
<dbReference type="PANTHER" id="PTHR12629:SF0">
    <property type="entry name" value="DIPHOSPHOINOSITOL-POLYPHOSPHATE DIPHOSPHATASE"/>
    <property type="match status" value="1"/>
</dbReference>
<name>A0A3Q8XP33_9HYPH</name>
<evidence type="ECO:0000313" key="7">
    <source>
        <dbReference type="Proteomes" id="UP000268192"/>
    </source>
</evidence>
<gene>
    <name evidence="6" type="ORF">D5400_12330</name>
</gene>
<keyword evidence="4" id="KW-0460">Magnesium</keyword>
<proteinExistence type="predicted"/>
<dbReference type="EMBL" id="CP032509">
    <property type="protein sequence ID" value="AZN71959.1"/>
    <property type="molecule type" value="Genomic_DNA"/>
</dbReference>
<comment type="cofactor">
    <cofactor evidence="1">
        <name>Mg(2+)</name>
        <dbReference type="ChEBI" id="CHEBI:18420"/>
    </cofactor>
</comment>
<dbReference type="Proteomes" id="UP000268192">
    <property type="component" value="Chromosome"/>
</dbReference>
<keyword evidence="2" id="KW-0479">Metal-binding</keyword>
<accession>A0A3Q8XP33</accession>
<evidence type="ECO:0000256" key="3">
    <source>
        <dbReference type="ARBA" id="ARBA00022801"/>
    </source>
</evidence>
<evidence type="ECO:0000313" key="6">
    <source>
        <dbReference type="EMBL" id="AZN71959.1"/>
    </source>
</evidence>
<dbReference type="KEGG" id="abaw:D5400_12330"/>
<dbReference type="PANTHER" id="PTHR12629">
    <property type="entry name" value="DIPHOSPHOINOSITOL POLYPHOSPHATE PHOSPHOHYDROLASE"/>
    <property type="match status" value="1"/>
</dbReference>
<organism evidence="6 7">
    <name type="scientific">Georhizobium profundi</name>
    <dbReference type="NCBI Taxonomy" id="2341112"/>
    <lineage>
        <taxon>Bacteria</taxon>
        <taxon>Pseudomonadati</taxon>
        <taxon>Pseudomonadota</taxon>
        <taxon>Alphaproteobacteria</taxon>
        <taxon>Hyphomicrobiales</taxon>
        <taxon>Rhizobiaceae</taxon>
        <taxon>Georhizobium</taxon>
    </lineage>
</organism>
<evidence type="ECO:0000259" key="5">
    <source>
        <dbReference type="PROSITE" id="PS51462"/>
    </source>
</evidence>
<dbReference type="GO" id="GO:0005737">
    <property type="term" value="C:cytoplasm"/>
    <property type="evidence" value="ECO:0007669"/>
    <property type="project" value="TreeGrafter"/>
</dbReference>
<sequence>MTSLTLMDRIASGSSRRASKKQYGAVPYQMIEGRCAFLLITSRRTGRWIFPKGSLIEGLTPQETAAQEAFEEAGVEGHVHPEPVGSYRTVKQLLRRTIIHVEVFPLLVERQLDEWPEIGQRYRHWVMLKEAKRLLSDRGAVAMAEAVDKLVTP</sequence>
<dbReference type="AlphaFoldDB" id="A0A3Q8XP33"/>
<dbReference type="Gene3D" id="3.90.79.10">
    <property type="entry name" value="Nucleoside Triphosphate Pyrophosphohydrolase"/>
    <property type="match status" value="1"/>
</dbReference>
<keyword evidence="3" id="KW-0378">Hydrolase</keyword>
<dbReference type="GO" id="GO:0046872">
    <property type="term" value="F:metal ion binding"/>
    <property type="evidence" value="ECO:0007669"/>
    <property type="project" value="UniProtKB-KW"/>
</dbReference>